<dbReference type="STRING" id="1423753.FD28_GL002525"/>
<gene>
    <name evidence="1" type="ORF">FD28_GL002525</name>
</gene>
<dbReference type="EMBL" id="AZFS01000046">
    <property type="protein sequence ID" value="KRL95554.1"/>
    <property type="molecule type" value="Genomic_DNA"/>
</dbReference>
<dbReference type="RefSeq" id="WP_057733336.1">
    <property type="nucleotide sequence ID" value="NZ_AZFS01000046.1"/>
</dbReference>
<organism evidence="1 2">
    <name type="scientific">Levilactobacillus hammesii DSM 16381</name>
    <dbReference type="NCBI Taxonomy" id="1423753"/>
    <lineage>
        <taxon>Bacteria</taxon>
        <taxon>Bacillati</taxon>
        <taxon>Bacillota</taxon>
        <taxon>Bacilli</taxon>
        <taxon>Lactobacillales</taxon>
        <taxon>Lactobacillaceae</taxon>
        <taxon>Levilactobacillus</taxon>
    </lineage>
</organism>
<evidence type="ECO:0000313" key="1">
    <source>
        <dbReference type="EMBL" id="KRL95554.1"/>
    </source>
</evidence>
<evidence type="ECO:0000313" key="2">
    <source>
        <dbReference type="Proteomes" id="UP000051580"/>
    </source>
</evidence>
<proteinExistence type="predicted"/>
<dbReference type="Proteomes" id="UP000051580">
    <property type="component" value="Unassembled WGS sequence"/>
</dbReference>
<protein>
    <submittedName>
        <fullName evidence="1">Uncharacterized protein</fullName>
    </submittedName>
</protein>
<dbReference type="PATRIC" id="fig|1423753.3.peg.2651"/>
<reference evidence="1 2" key="1">
    <citation type="journal article" date="2015" name="Genome Announc.">
        <title>Expanding the biotechnology potential of lactobacilli through comparative genomics of 213 strains and associated genera.</title>
        <authorList>
            <person name="Sun Z."/>
            <person name="Harris H.M."/>
            <person name="McCann A."/>
            <person name="Guo C."/>
            <person name="Argimon S."/>
            <person name="Zhang W."/>
            <person name="Yang X."/>
            <person name="Jeffery I.B."/>
            <person name="Cooney J.C."/>
            <person name="Kagawa T.F."/>
            <person name="Liu W."/>
            <person name="Song Y."/>
            <person name="Salvetti E."/>
            <person name="Wrobel A."/>
            <person name="Rasinkangas P."/>
            <person name="Parkhill J."/>
            <person name="Rea M.C."/>
            <person name="O'Sullivan O."/>
            <person name="Ritari J."/>
            <person name="Douillard F.P."/>
            <person name="Paul Ross R."/>
            <person name="Yang R."/>
            <person name="Briner A.E."/>
            <person name="Felis G.E."/>
            <person name="de Vos W.M."/>
            <person name="Barrangou R."/>
            <person name="Klaenhammer T.R."/>
            <person name="Caufield P.W."/>
            <person name="Cui Y."/>
            <person name="Zhang H."/>
            <person name="O'Toole P.W."/>
        </authorList>
    </citation>
    <scope>NUCLEOTIDE SEQUENCE [LARGE SCALE GENOMIC DNA]</scope>
    <source>
        <strain evidence="1 2">DSM 16381</strain>
    </source>
</reference>
<sequence>MRKNSSKPKWLEVEGVGGEKILVRLSQVNFIRDNGDNTTRFYSNDVHLDAKTAFKDIEKVLSNGGEEEK</sequence>
<comment type="caution">
    <text evidence="1">The sequence shown here is derived from an EMBL/GenBank/DDBJ whole genome shotgun (WGS) entry which is preliminary data.</text>
</comment>
<dbReference type="AlphaFoldDB" id="A0A0R1UXB5"/>
<name>A0A0R1UXB5_9LACO</name>
<keyword evidence="2" id="KW-1185">Reference proteome</keyword>
<accession>A0A0R1UXB5</accession>